<accession>A0A813H9G8</accession>
<feature type="compositionally biased region" description="Low complexity" evidence="1">
    <location>
        <begin position="45"/>
        <end position="71"/>
    </location>
</feature>
<dbReference type="EMBL" id="CAJNNV010031053">
    <property type="protein sequence ID" value="CAE8634542.1"/>
    <property type="molecule type" value="Genomic_DNA"/>
</dbReference>
<proteinExistence type="predicted"/>
<gene>
    <name evidence="2" type="ORF">PGLA1383_LOCUS50193</name>
</gene>
<organism evidence="2 3">
    <name type="scientific">Polarella glacialis</name>
    <name type="common">Dinoflagellate</name>
    <dbReference type="NCBI Taxonomy" id="89957"/>
    <lineage>
        <taxon>Eukaryota</taxon>
        <taxon>Sar</taxon>
        <taxon>Alveolata</taxon>
        <taxon>Dinophyceae</taxon>
        <taxon>Suessiales</taxon>
        <taxon>Suessiaceae</taxon>
        <taxon>Polarella</taxon>
    </lineage>
</organism>
<evidence type="ECO:0000313" key="3">
    <source>
        <dbReference type="Proteomes" id="UP000654075"/>
    </source>
</evidence>
<evidence type="ECO:0000256" key="1">
    <source>
        <dbReference type="SAM" id="MobiDB-lite"/>
    </source>
</evidence>
<comment type="caution">
    <text evidence="2">The sequence shown here is derived from an EMBL/GenBank/DDBJ whole genome shotgun (WGS) entry which is preliminary data.</text>
</comment>
<dbReference type="Proteomes" id="UP000654075">
    <property type="component" value="Unassembled WGS sequence"/>
</dbReference>
<keyword evidence="3" id="KW-1185">Reference proteome</keyword>
<protein>
    <submittedName>
        <fullName evidence="2">Uncharacterized protein</fullName>
    </submittedName>
</protein>
<dbReference type="AlphaFoldDB" id="A0A813H9G8"/>
<reference evidence="2" key="1">
    <citation type="submission" date="2021-02" db="EMBL/GenBank/DDBJ databases">
        <authorList>
            <person name="Dougan E. K."/>
            <person name="Rhodes N."/>
            <person name="Thang M."/>
            <person name="Chan C."/>
        </authorList>
    </citation>
    <scope>NUCLEOTIDE SEQUENCE</scope>
</reference>
<feature type="region of interest" description="Disordered" evidence="1">
    <location>
        <begin position="1"/>
        <end position="28"/>
    </location>
</feature>
<sequence length="105" mass="10813">FTPLLAPAGARPADPTSGHSAAKAPAAVAWAPTPCQRQVPLQIQNNKNNNTTTTNNNNSNNTTKSNSNSSSIQAAVVGAPIEPVEAIGRELLQPKVAATRVCVAM</sequence>
<feature type="region of interest" description="Disordered" evidence="1">
    <location>
        <begin position="42"/>
        <end position="73"/>
    </location>
</feature>
<feature type="non-terminal residue" evidence="2">
    <location>
        <position position="1"/>
    </location>
</feature>
<evidence type="ECO:0000313" key="2">
    <source>
        <dbReference type="EMBL" id="CAE8634542.1"/>
    </source>
</evidence>
<name>A0A813H9G8_POLGL</name>